<evidence type="ECO:0000256" key="1">
    <source>
        <dbReference type="ARBA" id="ARBA00022553"/>
    </source>
</evidence>
<dbReference type="CDD" id="cd17574">
    <property type="entry name" value="REC_OmpR"/>
    <property type="match status" value="1"/>
</dbReference>
<gene>
    <name evidence="8" type="ORF">ACFOUY_13000</name>
</gene>
<feature type="modified residue" description="4-aspartylphosphate" evidence="4">
    <location>
        <position position="55"/>
    </location>
</feature>
<dbReference type="CDD" id="cd00383">
    <property type="entry name" value="trans_reg_C"/>
    <property type="match status" value="1"/>
</dbReference>
<dbReference type="PANTHER" id="PTHR48111:SF40">
    <property type="entry name" value="PHOSPHATE REGULON TRANSCRIPTIONAL REGULATORY PROTEIN PHOB"/>
    <property type="match status" value="1"/>
</dbReference>
<evidence type="ECO:0000313" key="9">
    <source>
        <dbReference type="Proteomes" id="UP001595792"/>
    </source>
</evidence>
<keyword evidence="1 4" id="KW-0597">Phosphoprotein</keyword>
<keyword evidence="9" id="KW-1185">Reference proteome</keyword>
<dbReference type="Pfam" id="PF00072">
    <property type="entry name" value="Response_reg"/>
    <property type="match status" value="1"/>
</dbReference>
<name>A0ABV8NKM7_9SPHI</name>
<keyword evidence="3 5" id="KW-0238">DNA-binding</keyword>
<dbReference type="Gene3D" id="3.40.50.2300">
    <property type="match status" value="1"/>
</dbReference>
<evidence type="ECO:0000259" key="7">
    <source>
        <dbReference type="PROSITE" id="PS51755"/>
    </source>
</evidence>
<dbReference type="InterPro" id="IPR011006">
    <property type="entry name" value="CheY-like_superfamily"/>
</dbReference>
<dbReference type="Gene3D" id="1.10.10.10">
    <property type="entry name" value="Winged helix-like DNA-binding domain superfamily/Winged helix DNA-binding domain"/>
    <property type="match status" value="1"/>
</dbReference>
<evidence type="ECO:0000256" key="4">
    <source>
        <dbReference type="PROSITE-ProRule" id="PRU00169"/>
    </source>
</evidence>
<reference evidence="9" key="1">
    <citation type="journal article" date="2019" name="Int. J. Syst. Evol. Microbiol.">
        <title>The Global Catalogue of Microorganisms (GCM) 10K type strain sequencing project: providing services to taxonomists for standard genome sequencing and annotation.</title>
        <authorList>
            <consortium name="The Broad Institute Genomics Platform"/>
            <consortium name="The Broad Institute Genome Sequencing Center for Infectious Disease"/>
            <person name="Wu L."/>
            <person name="Ma J."/>
        </authorList>
    </citation>
    <scope>NUCLEOTIDE SEQUENCE [LARGE SCALE GENOMIC DNA]</scope>
    <source>
        <strain evidence="9">CCM 8689</strain>
    </source>
</reference>
<dbReference type="SMART" id="SM00448">
    <property type="entry name" value="REC"/>
    <property type="match status" value="1"/>
</dbReference>
<evidence type="ECO:0000259" key="6">
    <source>
        <dbReference type="PROSITE" id="PS50110"/>
    </source>
</evidence>
<dbReference type="Proteomes" id="UP001595792">
    <property type="component" value="Unassembled WGS sequence"/>
</dbReference>
<proteinExistence type="predicted"/>
<dbReference type="SMART" id="SM00862">
    <property type="entry name" value="Trans_reg_C"/>
    <property type="match status" value="1"/>
</dbReference>
<dbReference type="Pfam" id="PF00486">
    <property type="entry name" value="Trans_reg_C"/>
    <property type="match status" value="1"/>
</dbReference>
<dbReference type="InterPro" id="IPR036388">
    <property type="entry name" value="WH-like_DNA-bd_sf"/>
</dbReference>
<evidence type="ECO:0000256" key="3">
    <source>
        <dbReference type="ARBA" id="ARBA00023125"/>
    </source>
</evidence>
<feature type="domain" description="Response regulatory" evidence="6">
    <location>
        <begin position="6"/>
        <end position="120"/>
    </location>
</feature>
<feature type="domain" description="OmpR/PhoB-type" evidence="7">
    <location>
        <begin position="134"/>
        <end position="231"/>
    </location>
</feature>
<feature type="DNA-binding region" description="OmpR/PhoB-type" evidence="5">
    <location>
        <begin position="134"/>
        <end position="231"/>
    </location>
</feature>
<accession>A0ABV8NKM7</accession>
<dbReference type="InterPro" id="IPR001789">
    <property type="entry name" value="Sig_transdc_resp-reg_receiver"/>
</dbReference>
<comment type="caution">
    <text evidence="8">The sequence shown here is derived from an EMBL/GenBank/DDBJ whole genome shotgun (WGS) entry which is preliminary data.</text>
</comment>
<dbReference type="PANTHER" id="PTHR48111">
    <property type="entry name" value="REGULATOR OF RPOS"/>
    <property type="match status" value="1"/>
</dbReference>
<organism evidence="8 9">
    <name type="scientific">Pedobacter jamesrossensis</name>
    <dbReference type="NCBI Taxonomy" id="1908238"/>
    <lineage>
        <taxon>Bacteria</taxon>
        <taxon>Pseudomonadati</taxon>
        <taxon>Bacteroidota</taxon>
        <taxon>Sphingobacteriia</taxon>
        <taxon>Sphingobacteriales</taxon>
        <taxon>Sphingobacteriaceae</taxon>
        <taxon>Pedobacter</taxon>
    </lineage>
</organism>
<evidence type="ECO:0000256" key="2">
    <source>
        <dbReference type="ARBA" id="ARBA00023012"/>
    </source>
</evidence>
<keyword evidence="2" id="KW-0902">Two-component regulatory system</keyword>
<dbReference type="PROSITE" id="PS51755">
    <property type="entry name" value="OMPR_PHOB"/>
    <property type="match status" value="1"/>
</dbReference>
<sequence length="231" mass="26096">MADLNKILLAEDEPALAEIVKETLELKGFEVIHTQTASATISKYHSSKPNILVLDVMLPDGDGFSIAKQIRQTDTQTPIIFLTSKSLPSDVVTGFESGGNDYLKKPFSIEELSIRIKALLSQNRLVFSPSMEKKQPIKIGNYSFLYPEGILTLNGTQRVLTNREAEILQMLLLNRDNMLARNTILNTLWNYNDYFSGRSLDVFIAKLRKYLKNDASIFIISIRGQGYKLVY</sequence>
<dbReference type="Gene3D" id="6.10.250.690">
    <property type="match status" value="1"/>
</dbReference>
<protein>
    <submittedName>
        <fullName evidence="8">Response regulator transcription factor</fullName>
    </submittedName>
</protein>
<dbReference type="EMBL" id="JBHSBY010000122">
    <property type="protein sequence ID" value="MFC4197615.1"/>
    <property type="molecule type" value="Genomic_DNA"/>
</dbReference>
<dbReference type="InterPro" id="IPR039420">
    <property type="entry name" value="WalR-like"/>
</dbReference>
<dbReference type="SUPFAM" id="SSF52172">
    <property type="entry name" value="CheY-like"/>
    <property type="match status" value="1"/>
</dbReference>
<evidence type="ECO:0000313" key="8">
    <source>
        <dbReference type="EMBL" id="MFC4197615.1"/>
    </source>
</evidence>
<evidence type="ECO:0000256" key="5">
    <source>
        <dbReference type="PROSITE-ProRule" id="PRU01091"/>
    </source>
</evidence>
<dbReference type="InterPro" id="IPR001867">
    <property type="entry name" value="OmpR/PhoB-type_DNA-bd"/>
</dbReference>
<dbReference type="RefSeq" id="WP_378961223.1">
    <property type="nucleotide sequence ID" value="NZ_JBHRXC010000016.1"/>
</dbReference>
<dbReference type="PROSITE" id="PS50110">
    <property type="entry name" value="RESPONSE_REGULATORY"/>
    <property type="match status" value="1"/>
</dbReference>